<dbReference type="InterPro" id="IPR004358">
    <property type="entry name" value="Sig_transdc_His_kin-like_C"/>
</dbReference>
<protein>
    <recommendedName>
        <fullName evidence="2">histidine kinase</fullName>
        <ecNumber evidence="2">2.7.13.3</ecNumber>
    </recommendedName>
</protein>
<dbReference type="CDD" id="cd00082">
    <property type="entry name" value="HisKA"/>
    <property type="match status" value="1"/>
</dbReference>
<dbReference type="SMART" id="SM00388">
    <property type="entry name" value="HisKA"/>
    <property type="match status" value="1"/>
</dbReference>
<dbReference type="PANTHER" id="PTHR43047">
    <property type="entry name" value="TWO-COMPONENT HISTIDINE PROTEIN KINASE"/>
    <property type="match status" value="1"/>
</dbReference>
<comment type="catalytic activity">
    <reaction evidence="1">
        <text>ATP + protein L-histidine = ADP + protein N-phospho-L-histidine.</text>
        <dbReference type="EC" id="2.7.13.3"/>
    </reaction>
</comment>
<evidence type="ECO:0000259" key="7">
    <source>
        <dbReference type="PROSITE" id="PS50109"/>
    </source>
</evidence>
<dbReference type="InterPro" id="IPR036097">
    <property type="entry name" value="HisK_dim/P_sf"/>
</dbReference>
<dbReference type="InterPro" id="IPR001789">
    <property type="entry name" value="Sig_transdc_resp-reg_receiver"/>
</dbReference>
<dbReference type="Gene3D" id="1.10.287.130">
    <property type="match status" value="1"/>
</dbReference>
<feature type="domain" description="Response regulatory" evidence="8">
    <location>
        <begin position="353"/>
        <end position="470"/>
    </location>
</feature>
<dbReference type="Pfam" id="PF02518">
    <property type="entry name" value="HATPase_c"/>
    <property type="match status" value="1"/>
</dbReference>
<dbReference type="FunFam" id="3.30.565.10:FF:000010">
    <property type="entry name" value="Sensor histidine kinase RcsC"/>
    <property type="match status" value="1"/>
</dbReference>
<dbReference type="Gene3D" id="3.30.565.10">
    <property type="entry name" value="Histidine kinase-like ATPase, C-terminal domain"/>
    <property type="match status" value="1"/>
</dbReference>
<evidence type="ECO:0000256" key="3">
    <source>
        <dbReference type="ARBA" id="ARBA00022553"/>
    </source>
</evidence>
<accession>A0AAN4W112</accession>
<dbReference type="Proteomes" id="UP001310022">
    <property type="component" value="Unassembled WGS sequence"/>
</dbReference>
<dbReference type="CDD" id="cd17546">
    <property type="entry name" value="REC_hyHK_CKI1_RcsC-like"/>
    <property type="match status" value="1"/>
</dbReference>
<dbReference type="EMBL" id="BQKE01000001">
    <property type="protein sequence ID" value="GJM62342.1"/>
    <property type="molecule type" value="Genomic_DNA"/>
</dbReference>
<dbReference type="AlphaFoldDB" id="A0AAN4W112"/>
<organism evidence="9 10">
    <name type="scientific">Persicobacter diffluens</name>
    <dbReference type="NCBI Taxonomy" id="981"/>
    <lineage>
        <taxon>Bacteria</taxon>
        <taxon>Pseudomonadati</taxon>
        <taxon>Bacteroidota</taxon>
        <taxon>Cytophagia</taxon>
        <taxon>Cytophagales</taxon>
        <taxon>Persicobacteraceae</taxon>
        <taxon>Persicobacter</taxon>
    </lineage>
</organism>
<evidence type="ECO:0000256" key="6">
    <source>
        <dbReference type="PROSITE-ProRule" id="PRU00169"/>
    </source>
</evidence>
<dbReference type="InterPro" id="IPR003594">
    <property type="entry name" value="HATPase_dom"/>
</dbReference>
<keyword evidence="3 6" id="KW-0597">Phosphoprotein</keyword>
<evidence type="ECO:0000256" key="4">
    <source>
        <dbReference type="ARBA" id="ARBA00022679"/>
    </source>
</evidence>
<dbReference type="PRINTS" id="PR00344">
    <property type="entry name" value="BCTRLSENSOR"/>
</dbReference>
<dbReference type="GO" id="GO:0000155">
    <property type="term" value="F:phosphorelay sensor kinase activity"/>
    <property type="evidence" value="ECO:0007669"/>
    <property type="project" value="InterPro"/>
</dbReference>
<dbReference type="SUPFAM" id="SSF52172">
    <property type="entry name" value="CheY-like"/>
    <property type="match status" value="1"/>
</dbReference>
<dbReference type="SUPFAM" id="SSF55874">
    <property type="entry name" value="ATPase domain of HSP90 chaperone/DNA topoisomerase II/histidine kinase"/>
    <property type="match status" value="1"/>
</dbReference>
<dbReference type="Gene3D" id="3.40.50.2300">
    <property type="match status" value="1"/>
</dbReference>
<evidence type="ECO:0000313" key="10">
    <source>
        <dbReference type="Proteomes" id="UP001310022"/>
    </source>
</evidence>
<dbReference type="PROSITE" id="PS50110">
    <property type="entry name" value="RESPONSE_REGULATORY"/>
    <property type="match status" value="1"/>
</dbReference>
<dbReference type="Pfam" id="PF00512">
    <property type="entry name" value="HisKA"/>
    <property type="match status" value="1"/>
</dbReference>
<dbReference type="InterPro" id="IPR011006">
    <property type="entry name" value="CheY-like_superfamily"/>
</dbReference>
<keyword evidence="5" id="KW-0418">Kinase</keyword>
<evidence type="ECO:0000256" key="2">
    <source>
        <dbReference type="ARBA" id="ARBA00012438"/>
    </source>
</evidence>
<dbReference type="RefSeq" id="WP_338237633.1">
    <property type="nucleotide sequence ID" value="NZ_BQKE01000001.1"/>
</dbReference>
<dbReference type="SMART" id="SM00448">
    <property type="entry name" value="REC"/>
    <property type="match status" value="1"/>
</dbReference>
<reference evidence="9 10" key="1">
    <citation type="submission" date="2021-12" db="EMBL/GenBank/DDBJ databases">
        <title>Genome sequencing of bacteria with rrn-lacking chromosome and rrn-plasmid.</title>
        <authorList>
            <person name="Anda M."/>
            <person name="Iwasaki W."/>
        </authorList>
    </citation>
    <scope>NUCLEOTIDE SEQUENCE [LARGE SCALE GENOMIC DNA]</scope>
    <source>
        <strain evidence="9 10">NBRC 15940</strain>
    </source>
</reference>
<dbReference type="InterPro" id="IPR005467">
    <property type="entry name" value="His_kinase_dom"/>
</dbReference>
<dbReference type="SMART" id="SM00387">
    <property type="entry name" value="HATPase_c"/>
    <property type="match status" value="1"/>
</dbReference>
<dbReference type="PROSITE" id="PS50109">
    <property type="entry name" value="HIS_KIN"/>
    <property type="match status" value="1"/>
</dbReference>
<dbReference type="InterPro" id="IPR003661">
    <property type="entry name" value="HisK_dim/P_dom"/>
</dbReference>
<dbReference type="InterPro" id="IPR036890">
    <property type="entry name" value="HATPase_C_sf"/>
</dbReference>
<dbReference type="SUPFAM" id="SSF47384">
    <property type="entry name" value="Homodimeric domain of signal transducing histidine kinase"/>
    <property type="match status" value="1"/>
</dbReference>
<feature type="domain" description="Histidine kinase" evidence="7">
    <location>
        <begin position="112"/>
        <end position="333"/>
    </location>
</feature>
<name>A0AAN4W112_9BACT</name>
<proteinExistence type="predicted"/>
<dbReference type="CDD" id="cd16922">
    <property type="entry name" value="HATPase_EvgS-ArcB-TorS-like"/>
    <property type="match status" value="1"/>
</dbReference>
<evidence type="ECO:0000313" key="9">
    <source>
        <dbReference type="EMBL" id="GJM62342.1"/>
    </source>
</evidence>
<gene>
    <name evidence="9" type="ORF">PEDI_28940</name>
</gene>
<feature type="modified residue" description="4-aspartylphosphate" evidence="6">
    <location>
        <position position="402"/>
    </location>
</feature>
<sequence>MNLNEYHYAVDPTFLKRLPCPIIVLGPHGTSLFANQAFIALFSEIAAEAIQNGKILSIIGRWQEEEVVSFPNSRVPQKKWRLKRINQEDDREVWSLEEANQSPFQDTQFLSMMAHELRTPLNAILGLTQLVNQENEQKGLVETLHTLQYSGEHLLGLINDVLDFSKIFEGKLQLDPRSFNPKMQCKEIKAMLQSRALNKEIFLKVLIGDEVPEQVKGDDHRLKQVLINLINNAIKFTEEGGITVKLERLPRGGNMLWLRYTIEDSGIGIAPDKIQQIFEPFSQADTSTGRKYGGTGLGLTISRFLIESMGGNIRVESKPGVGTRFFVSLPMERHQDEQQQFIPATLKAFRDAKVLLVEDEPINQAIAKRYLSKFGIVPELAENGKRVLQWVEAETFDLILMDLHLPDAHGEQLARSIRHMNAHYHKIPILALTSTRYDEWEDKTELAQMNGYLTKPINPALMKRTLEEFFEF</sequence>
<evidence type="ECO:0000259" key="8">
    <source>
        <dbReference type="PROSITE" id="PS50110"/>
    </source>
</evidence>
<comment type="caution">
    <text evidence="9">The sequence shown here is derived from an EMBL/GenBank/DDBJ whole genome shotgun (WGS) entry which is preliminary data.</text>
</comment>
<keyword evidence="10" id="KW-1185">Reference proteome</keyword>
<dbReference type="Pfam" id="PF00072">
    <property type="entry name" value="Response_reg"/>
    <property type="match status" value="1"/>
</dbReference>
<evidence type="ECO:0000256" key="1">
    <source>
        <dbReference type="ARBA" id="ARBA00000085"/>
    </source>
</evidence>
<dbReference type="EC" id="2.7.13.3" evidence="2"/>
<keyword evidence="4" id="KW-0808">Transferase</keyword>
<evidence type="ECO:0000256" key="5">
    <source>
        <dbReference type="ARBA" id="ARBA00022777"/>
    </source>
</evidence>